<feature type="transmembrane region" description="Helical" evidence="6">
    <location>
        <begin position="124"/>
        <end position="140"/>
    </location>
</feature>
<dbReference type="Gene3D" id="1.10.3730.20">
    <property type="match status" value="2"/>
</dbReference>
<keyword evidence="9" id="KW-1185">Reference proteome</keyword>
<dbReference type="PANTHER" id="PTHR22911:SF6">
    <property type="entry name" value="SOLUTE CARRIER FAMILY 35 MEMBER G1"/>
    <property type="match status" value="1"/>
</dbReference>
<evidence type="ECO:0000256" key="1">
    <source>
        <dbReference type="ARBA" id="ARBA00004141"/>
    </source>
</evidence>
<dbReference type="Proteomes" id="UP000266649">
    <property type="component" value="Unassembled WGS sequence"/>
</dbReference>
<dbReference type="InterPro" id="IPR000620">
    <property type="entry name" value="EamA_dom"/>
</dbReference>
<feature type="transmembrane region" description="Helical" evidence="6">
    <location>
        <begin position="95"/>
        <end position="117"/>
    </location>
</feature>
<dbReference type="OrthoDB" id="9810329at2"/>
<feature type="domain" description="EamA" evidence="7">
    <location>
        <begin position="8"/>
        <end position="140"/>
    </location>
</feature>
<dbReference type="PANTHER" id="PTHR22911">
    <property type="entry name" value="ACYL-MALONYL CONDENSING ENZYME-RELATED"/>
    <property type="match status" value="1"/>
</dbReference>
<feature type="transmembrane region" description="Helical" evidence="6">
    <location>
        <begin position="180"/>
        <end position="198"/>
    </location>
</feature>
<feature type="domain" description="EamA" evidence="7">
    <location>
        <begin position="149"/>
        <end position="279"/>
    </location>
</feature>
<organism evidence="8 9">
    <name type="scientific">Gemmobacter lutimaris</name>
    <dbReference type="NCBI Taxonomy" id="2306023"/>
    <lineage>
        <taxon>Bacteria</taxon>
        <taxon>Pseudomonadati</taxon>
        <taxon>Pseudomonadota</taxon>
        <taxon>Alphaproteobacteria</taxon>
        <taxon>Rhodobacterales</taxon>
        <taxon>Paracoccaceae</taxon>
        <taxon>Gemmobacter</taxon>
    </lineage>
</organism>
<evidence type="ECO:0000256" key="2">
    <source>
        <dbReference type="ARBA" id="ARBA00009853"/>
    </source>
</evidence>
<gene>
    <name evidence="8" type="ORF">D2N39_13845</name>
</gene>
<feature type="transmembrane region" description="Helical" evidence="6">
    <location>
        <begin position="39"/>
        <end position="61"/>
    </location>
</feature>
<comment type="similarity">
    <text evidence="2">Belongs to the drug/metabolite transporter (DMT) superfamily. 10 TMS drug/metabolite exporter (DME) (TC 2.A.7.3) family.</text>
</comment>
<dbReference type="InterPro" id="IPR037185">
    <property type="entry name" value="EmrE-like"/>
</dbReference>
<comment type="subcellular location">
    <subcellularLocation>
        <location evidence="1">Membrane</location>
        <topology evidence="1">Multi-pass membrane protein</topology>
    </subcellularLocation>
</comment>
<dbReference type="Pfam" id="PF00892">
    <property type="entry name" value="EamA"/>
    <property type="match status" value="2"/>
</dbReference>
<dbReference type="SUPFAM" id="SSF103481">
    <property type="entry name" value="Multidrug resistance efflux transporter EmrE"/>
    <property type="match status" value="2"/>
</dbReference>
<evidence type="ECO:0000313" key="9">
    <source>
        <dbReference type="Proteomes" id="UP000266649"/>
    </source>
</evidence>
<accession>A0A398BLD4</accession>
<name>A0A398BLD4_9RHOB</name>
<feature type="transmembrane region" description="Helical" evidence="6">
    <location>
        <begin position="264"/>
        <end position="283"/>
    </location>
</feature>
<evidence type="ECO:0000259" key="7">
    <source>
        <dbReference type="Pfam" id="PF00892"/>
    </source>
</evidence>
<protein>
    <submittedName>
        <fullName evidence="8">DMT family transporter</fullName>
    </submittedName>
</protein>
<dbReference type="RefSeq" id="WP_119135361.1">
    <property type="nucleotide sequence ID" value="NZ_QXXQ01000007.1"/>
</dbReference>
<keyword evidence="3 6" id="KW-0812">Transmembrane</keyword>
<keyword evidence="4 6" id="KW-1133">Transmembrane helix</keyword>
<dbReference type="AlphaFoldDB" id="A0A398BLD4"/>
<comment type="caution">
    <text evidence="8">The sequence shown here is derived from an EMBL/GenBank/DDBJ whole genome shotgun (WGS) entry which is preliminary data.</text>
</comment>
<feature type="transmembrane region" description="Helical" evidence="6">
    <location>
        <begin position="12"/>
        <end position="33"/>
    </location>
</feature>
<evidence type="ECO:0000256" key="6">
    <source>
        <dbReference type="SAM" id="Phobius"/>
    </source>
</evidence>
<dbReference type="GO" id="GO:0016020">
    <property type="term" value="C:membrane"/>
    <property type="evidence" value="ECO:0007669"/>
    <property type="project" value="UniProtKB-SubCell"/>
</dbReference>
<dbReference type="EMBL" id="QXXQ01000007">
    <property type="protein sequence ID" value="RID91325.1"/>
    <property type="molecule type" value="Genomic_DNA"/>
</dbReference>
<sequence length="298" mass="31532">MQQQQPLKAAIWMIGSILSFTAMAIAGRAVAGVHDTFEIMLWRSVTGIVLVVGGAALFGRLGEVQTKRLPLHLARNISHFTGQNLWFWALTSIPLAQVFALEFTSPLWVVLLSPLFLGEKLTRVRALAASLGFAGALIVARPDFGALNPGVVAAAASAIGFAGSVIMTKQLTRNESLVSILFWLTLMQTGLGLAAAGMDGHIGLPTAATLPWLMLIGACGVVAHLCLTKALSLASASVVVPVDFARLPIIALVGMILYHEPLDIWVLVGGLIILGANLLNIRAATRAIILPQRNVTNP</sequence>
<feature type="transmembrane region" description="Helical" evidence="6">
    <location>
        <begin position="239"/>
        <end position="258"/>
    </location>
</feature>
<proteinExistence type="inferred from homology"/>
<evidence type="ECO:0000256" key="5">
    <source>
        <dbReference type="ARBA" id="ARBA00023136"/>
    </source>
</evidence>
<evidence type="ECO:0000313" key="8">
    <source>
        <dbReference type="EMBL" id="RID91325.1"/>
    </source>
</evidence>
<reference evidence="8 9" key="1">
    <citation type="submission" date="2018-09" db="EMBL/GenBank/DDBJ databases">
        <title>Gemmobacter lutimaris sp. nov., a marine bacterium isolated from tidal flat.</title>
        <authorList>
            <person name="Lee D.W."/>
            <person name="Yoo Y."/>
            <person name="Kim J.-J."/>
            <person name="Kim B.S."/>
        </authorList>
    </citation>
    <scope>NUCLEOTIDE SEQUENCE [LARGE SCALE GENOMIC DNA]</scope>
    <source>
        <strain evidence="8 9">YJ-T1-11</strain>
    </source>
</reference>
<evidence type="ECO:0000256" key="4">
    <source>
        <dbReference type="ARBA" id="ARBA00022989"/>
    </source>
</evidence>
<feature type="transmembrane region" description="Helical" evidence="6">
    <location>
        <begin position="146"/>
        <end position="168"/>
    </location>
</feature>
<keyword evidence="5 6" id="KW-0472">Membrane</keyword>
<evidence type="ECO:0000256" key="3">
    <source>
        <dbReference type="ARBA" id="ARBA00022692"/>
    </source>
</evidence>
<feature type="transmembrane region" description="Helical" evidence="6">
    <location>
        <begin position="210"/>
        <end position="227"/>
    </location>
</feature>